<proteinExistence type="predicted"/>
<protein>
    <submittedName>
        <fullName evidence="1">Uncharacterized protein</fullName>
    </submittedName>
</protein>
<dbReference type="EMBL" id="CP015086">
    <property type="protein sequence ID" value="ANK07021.1"/>
    <property type="molecule type" value="Genomic_DNA"/>
</dbReference>
<name>A0A192CMT2_ECO25</name>
<dbReference type="Proteomes" id="UP000183316">
    <property type="component" value="Plasmid unnamed"/>
</dbReference>
<sequence>MKWSGLCQQWTEQPNEHSTMMWSVLLQPVVLAAVERQGEALE</sequence>
<geneLocation type="plasmid" evidence="2"/>
<evidence type="ECO:0000313" key="1">
    <source>
        <dbReference type="EMBL" id="ANK07021.1"/>
    </source>
</evidence>
<keyword evidence="1" id="KW-0614">Plasmid</keyword>
<evidence type="ECO:0000313" key="2">
    <source>
        <dbReference type="Proteomes" id="UP000183316"/>
    </source>
</evidence>
<dbReference type="AlphaFoldDB" id="A0A192CMT2"/>
<gene>
    <name evidence="1" type="ORF">WLH_05760</name>
</gene>
<accession>A0A192CMT2</accession>
<reference evidence="1 2" key="1">
    <citation type="submission" date="2016-03" db="EMBL/GenBank/DDBJ databases">
        <title>Genome Sequence and Comparative Pathogenic Determinants of Uropathogenic Escherichia coli O25b:H4, a Clinical Isolate from Saudi Arabia.</title>
        <authorList>
            <person name="Alyamani E.A.J."/>
            <person name="Khiyami M.A."/>
            <person name="Booq R.Y."/>
            <person name="Bahwerth F.S."/>
            <person name="Vaisvil B."/>
            <person name="Schmitt D.P."/>
            <person name="Kapatral V."/>
        </authorList>
    </citation>
    <scope>NUCLEOTIDE SEQUENCE [LARGE SCALE GENOMIC DNA]</scope>
    <source>
        <strain evidence="1 2">O25b:H4</strain>
        <plasmid evidence="2">Plasmid</plasmid>
    </source>
</reference>
<organism evidence="1 2">
    <name type="scientific">Escherichia coli O25b:H4</name>
    <dbReference type="NCBI Taxonomy" id="941280"/>
    <lineage>
        <taxon>Bacteria</taxon>
        <taxon>Pseudomonadati</taxon>
        <taxon>Pseudomonadota</taxon>
        <taxon>Gammaproteobacteria</taxon>
        <taxon>Enterobacterales</taxon>
        <taxon>Enterobacteriaceae</taxon>
        <taxon>Escherichia</taxon>
    </lineage>
</organism>